<evidence type="ECO:0000313" key="2">
    <source>
        <dbReference type="Proteomes" id="UP000280444"/>
    </source>
</evidence>
<reference evidence="1 2" key="1">
    <citation type="submission" date="2018-11" db="EMBL/GenBank/DDBJ databases">
        <title>Genomes From Bacteria Associated with the Canine Oral Cavity: a Test Case for Automated Genome-Based Taxonomic Assignment.</title>
        <authorList>
            <person name="Coil D.A."/>
            <person name="Jospin G."/>
            <person name="Darling A.E."/>
            <person name="Wallis C."/>
            <person name="Davis I.J."/>
            <person name="Harris S."/>
            <person name="Eisen J.A."/>
            <person name="Holcombe L.J."/>
            <person name="O'Flynn C."/>
        </authorList>
    </citation>
    <scope>NUCLEOTIDE SEQUENCE [LARGE SCALE GENOMIC DNA]</scope>
    <source>
        <strain evidence="1 2">OH770</strain>
    </source>
</reference>
<keyword evidence="2" id="KW-1185">Reference proteome</keyword>
<protein>
    <submittedName>
        <fullName evidence="1">Uncharacterized protein</fullName>
    </submittedName>
</protein>
<proteinExistence type="predicted"/>
<organism evidence="1 2">
    <name type="scientific">Schaalia canis</name>
    <dbReference type="NCBI Taxonomy" id="100469"/>
    <lineage>
        <taxon>Bacteria</taxon>
        <taxon>Bacillati</taxon>
        <taxon>Actinomycetota</taxon>
        <taxon>Actinomycetes</taxon>
        <taxon>Actinomycetales</taxon>
        <taxon>Actinomycetaceae</taxon>
        <taxon>Schaalia</taxon>
    </lineage>
</organism>
<dbReference type="EMBL" id="RQZF01000010">
    <property type="protein sequence ID" value="RRC94751.1"/>
    <property type="molecule type" value="Genomic_DNA"/>
</dbReference>
<comment type="caution">
    <text evidence="1">The sequence shown here is derived from an EMBL/GenBank/DDBJ whole genome shotgun (WGS) entry which is preliminary data.</text>
</comment>
<name>A0A3P1SBU2_9ACTO</name>
<gene>
    <name evidence="1" type="ORF">EII11_08625</name>
</gene>
<dbReference type="RefSeq" id="WP_124871605.1">
    <property type="nucleotide sequence ID" value="NZ_RQZF01000010.1"/>
</dbReference>
<sequence>MMPEEAEMLMDFAAECSLSVEQAEARIRRIAAAASQWRQIAALKGIAQREIAMMEQSLSQRLGAVHTLCD</sequence>
<dbReference type="AlphaFoldDB" id="A0A3P1SBU2"/>
<dbReference type="Proteomes" id="UP000280444">
    <property type="component" value="Unassembled WGS sequence"/>
</dbReference>
<evidence type="ECO:0000313" key="1">
    <source>
        <dbReference type="EMBL" id="RRC94751.1"/>
    </source>
</evidence>
<accession>A0A3P1SBU2</accession>